<dbReference type="EC" id="4.1.99.17" evidence="10"/>
<comment type="pathway">
    <text evidence="10">Cofactor biosynthesis; thiamine diphosphate biosynthesis.</text>
</comment>
<dbReference type="RefSeq" id="WP_046286235.1">
    <property type="nucleotide sequence ID" value="NZ_CP092430.2"/>
</dbReference>
<keyword evidence="4 10" id="KW-0479">Metal-binding</keyword>
<evidence type="ECO:0000313" key="13">
    <source>
        <dbReference type="Proteomes" id="UP000237911"/>
    </source>
</evidence>
<dbReference type="InterPro" id="IPR002817">
    <property type="entry name" value="ThiC/BzaA/B"/>
</dbReference>
<feature type="binding site" evidence="10">
    <location>
        <position position="175"/>
    </location>
    <ligand>
        <name>substrate</name>
    </ligand>
</feature>
<dbReference type="InterPro" id="IPR025747">
    <property type="entry name" value="ThiC-associated_dom"/>
</dbReference>
<feature type="binding site" evidence="10">
    <location>
        <position position="488"/>
    </location>
    <ligand>
        <name>[4Fe-4S] cluster</name>
        <dbReference type="ChEBI" id="CHEBI:49883"/>
        <note>4Fe-4S-S-AdoMet</note>
    </ligand>
</feature>
<dbReference type="HAMAP" id="MF_00089">
    <property type="entry name" value="ThiC"/>
    <property type="match status" value="1"/>
</dbReference>
<comment type="similarity">
    <text evidence="10">Belongs to the ThiC family.</text>
</comment>
<keyword evidence="13" id="KW-1185">Reference proteome</keyword>
<name>A0A9X7P0I5_9MYCO</name>
<dbReference type="InterPro" id="IPR037509">
    <property type="entry name" value="ThiC"/>
</dbReference>
<feature type="binding site" evidence="10">
    <location>
        <position position="408"/>
    </location>
    <ligand>
        <name>Zn(2+)</name>
        <dbReference type="ChEBI" id="CHEBI:29105"/>
    </ligand>
</feature>
<dbReference type="GO" id="GO:0009228">
    <property type="term" value="P:thiamine biosynthetic process"/>
    <property type="evidence" value="ECO:0007669"/>
    <property type="project" value="UniProtKB-UniRule"/>
</dbReference>
<feature type="binding site" evidence="10">
    <location>
        <position position="240"/>
    </location>
    <ligand>
        <name>substrate</name>
    </ligand>
</feature>
<dbReference type="GO" id="GO:0051539">
    <property type="term" value="F:4 iron, 4 sulfur cluster binding"/>
    <property type="evidence" value="ECO:0007669"/>
    <property type="project" value="UniProtKB-KW"/>
</dbReference>
<feature type="binding site" evidence="10">
    <location>
        <position position="496"/>
    </location>
    <ligand>
        <name>[4Fe-4S] cluster</name>
        <dbReference type="ChEBI" id="CHEBI:49883"/>
        <note>4Fe-4S-S-AdoMet</note>
    </ligand>
</feature>
<proteinExistence type="inferred from homology"/>
<dbReference type="AlphaFoldDB" id="A0A9X7P0I5"/>
<keyword evidence="6 10" id="KW-0784">Thiamine biosynthesis</keyword>
<evidence type="ECO:0000259" key="11">
    <source>
        <dbReference type="Pfam" id="PF13667"/>
    </source>
</evidence>
<evidence type="ECO:0000256" key="2">
    <source>
        <dbReference type="ARBA" id="ARBA00022485"/>
    </source>
</evidence>
<keyword evidence="2 10" id="KW-0004">4Fe-4S</keyword>
<feature type="binding site" evidence="10">
    <location>
        <position position="146"/>
    </location>
    <ligand>
        <name>substrate</name>
    </ligand>
</feature>
<dbReference type="SFLD" id="SFLDS00113">
    <property type="entry name" value="Radical_SAM_Phosphomethylpyrim"/>
    <property type="match status" value="1"/>
</dbReference>
<dbReference type="InterPro" id="IPR038521">
    <property type="entry name" value="ThiC/Bza_core_dom"/>
</dbReference>
<evidence type="ECO:0000256" key="1">
    <source>
        <dbReference type="ARBA" id="ARBA00003175"/>
    </source>
</evidence>
<reference evidence="12 13" key="1">
    <citation type="submission" date="2018-02" db="EMBL/GenBank/DDBJ databases">
        <title>Draft genome sequence of Mycobacterium virginiense isolated from mud of a swine farm in Japan.</title>
        <authorList>
            <person name="Ohya K."/>
        </authorList>
    </citation>
    <scope>NUCLEOTIDE SEQUENCE [LARGE SCALE GENOMIC DNA]</scope>
    <source>
        <strain evidence="12 13">GF75</strain>
    </source>
</reference>
<comment type="catalytic activity">
    <reaction evidence="10">
        <text>5-amino-1-(5-phospho-beta-D-ribosyl)imidazole + S-adenosyl-L-methionine = 4-amino-2-methyl-5-(phosphooxymethyl)pyrimidine + CO + 5'-deoxyadenosine + formate + L-methionine + 3 H(+)</text>
        <dbReference type="Rhea" id="RHEA:24840"/>
        <dbReference type="ChEBI" id="CHEBI:15378"/>
        <dbReference type="ChEBI" id="CHEBI:15740"/>
        <dbReference type="ChEBI" id="CHEBI:17245"/>
        <dbReference type="ChEBI" id="CHEBI:17319"/>
        <dbReference type="ChEBI" id="CHEBI:57844"/>
        <dbReference type="ChEBI" id="CHEBI:58354"/>
        <dbReference type="ChEBI" id="CHEBI:59789"/>
        <dbReference type="ChEBI" id="CHEBI:137981"/>
        <dbReference type="EC" id="4.1.99.17"/>
    </reaction>
</comment>
<dbReference type="Proteomes" id="UP000237911">
    <property type="component" value="Unassembled WGS sequence"/>
</dbReference>
<comment type="caution">
    <text evidence="12">The sequence shown here is derived from an EMBL/GenBank/DDBJ whole genome shotgun (WGS) entry which is preliminary data.</text>
</comment>
<evidence type="ECO:0000256" key="8">
    <source>
        <dbReference type="ARBA" id="ARBA00023014"/>
    </source>
</evidence>
<keyword evidence="9 10" id="KW-0456">Lyase</keyword>
<keyword evidence="8 10" id="KW-0411">Iron-sulfur</keyword>
<feature type="binding site" evidence="10">
    <location>
        <position position="491"/>
    </location>
    <ligand>
        <name>[4Fe-4S] cluster</name>
        <dbReference type="ChEBI" id="CHEBI:49883"/>
        <note>4Fe-4S-S-AdoMet</note>
    </ligand>
</feature>
<dbReference type="FunFam" id="3.20.20.540:FF:000001">
    <property type="entry name" value="Phosphomethylpyrimidine synthase"/>
    <property type="match status" value="1"/>
</dbReference>
<dbReference type="PANTHER" id="PTHR30557">
    <property type="entry name" value="THIAMINE BIOSYNTHESIS PROTEIN THIC"/>
    <property type="match status" value="1"/>
</dbReference>
<feature type="binding site" evidence="10">
    <location>
        <position position="204"/>
    </location>
    <ligand>
        <name>substrate</name>
    </ligand>
</feature>
<feature type="domain" description="ThiC-associated" evidence="11">
    <location>
        <begin position="14"/>
        <end position="72"/>
    </location>
</feature>
<protein>
    <recommendedName>
        <fullName evidence="10">Phosphomethylpyrimidine synthase</fullName>
        <ecNumber evidence="10">4.1.99.17</ecNumber>
    </recommendedName>
    <alternativeName>
        <fullName evidence="10">Hydroxymethylpyrimidine phosphate synthase</fullName>
        <shortName evidence="10">HMP-P synthase</shortName>
        <shortName evidence="10">HMP-phosphate synthase</shortName>
        <shortName evidence="10">HMPP synthase</shortName>
    </alternativeName>
    <alternativeName>
        <fullName evidence="10">Thiamine biosynthesis protein ThiC</fullName>
    </alternativeName>
</protein>
<dbReference type="NCBIfam" id="TIGR00190">
    <property type="entry name" value="thiC"/>
    <property type="match status" value="1"/>
</dbReference>
<gene>
    <name evidence="10" type="primary">thiC</name>
    <name evidence="12" type="ORF">C5U48_00800</name>
</gene>
<evidence type="ECO:0000256" key="3">
    <source>
        <dbReference type="ARBA" id="ARBA00022691"/>
    </source>
</evidence>
<dbReference type="Pfam" id="PF13667">
    <property type="entry name" value="ThiC-associated"/>
    <property type="match status" value="1"/>
</dbReference>
<dbReference type="NCBIfam" id="NF009895">
    <property type="entry name" value="PRK13352.1"/>
    <property type="match status" value="1"/>
</dbReference>
<dbReference type="GO" id="GO:0005829">
    <property type="term" value="C:cytosol"/>
    <property type="evidence" value="ECO:0007669"/>
    <property type="project" value="TreeGrafter"/>
</dbReference>
<evidence type="ECO:0000256" key="4">
    <source>
        <dbReference type="ARBA" id="ARBA00022723"/>
    </source>
</evidence>
<organism evidence="12 13">
    <name type="scientific">Mycolicibacter virginiensis</name>
    <dbReference type="NCBI Taxonomy" id="1795032"/>
    <lineage>
        <taxon>Bacteria</taxon>
        <taxon>Bacillati</taxon>
        <taxon>Actinomycetota</taxon>
        <taxon>Actinomycetes</taxon>
        <taxon>Mycobacteriales</taxon>
        <taxon>Mycobacteriaceae</taxon>
        <taxon>Mycolicibacter</taxon>
    </lineage>
</organism>
<feature type="binding site" evidence="10">
    <location>
        <position position="367"/>
    </location>
    <ligand>
        <name>substrate</name>
    </ligand>
</feature>
<feature type="binding site" evidence="10">
    <location>
        <position position="344"/>
    </location>
    <ligand>
        <name>Zn(2+)</name>
        <dbReference type="ChEBI" id="CHEBI:29105"/>
    </ligand>
</feature>
<comment type="function">
    <text evidence="1 10">Catalyzes the synthesis of the hydroxymethylpyrimidine phosphate (HMP-P) moiety of thiamine from aminoimidazole ribotide (AIR) in a radical S-adenosyl-L-methionine (SAM)-dependent reaction.</text>
</comment>
<dbReference type="GO" id="GO:0009229">
    <property type="term" value="P:thiamine diphosphate biosynthetic process"/>
    <property type="evidence" value="ECO:0007669"/>
    <property type="project" value="UniProtKB-UniRule"/>
</dbReference>
<keyword evidence="3 10" id="KW-0949">S-adenosyl-L-methionine</keyword>
<sequence length="547" mass="60124">MTDVAVEPQVTTGPIPYSEKAYREIEAPGGVTMKVPFRRINLTTGEHFDVYDTSGPYTDTNAEIDLHRGLPPRPGVVTDRGTQLQRAQAGEITAEMAFIAAREGVPAELVRDEVARGRAVIPANHNHPELEPMIIGKAFKVKINANIGNSAVTSSIAEEVDKLVWATRWGADNVMDLSTGKDIHETREWILRNSPVPIGTVPIYQALEKVNGDPTKLTWELYRDTVIEQCEQGVDYMTVHAGVLLRYVPLTAKRVTGIVSRGGSIMAAWCLSRHQESFLYTNFEELADILASYDVTFSLGDGLRPGSIADANDEAQFAELRTLGELTKIAKSRGAQVMIEGPGHVPMHKIVENVRLEEEWCDEAPFYTLGPLATDIAPAYDHITSAIGAAIIAQAGTAMLCYVTPKEHLGLPDRKDVKDGVIAYKIAAHAADLAKGHPGAQDRDNALSKARFEFRWYDQFALSLDPDTAREYHDETLPAEPAKSAHFCSMCGPKFCSMRISHDVRDYANENGLHTQDDIDAAIQKGMDEKSAEFADHGNRVYLPISS</sequence>
<evidence type="ECO:0000256" key="9">
    <source>
        <dbReference type="ARBA" id="ARBA00023239"/>
    </source>
</evidence>
<feature type="binding site" evidence="10">
    <location>
        <position position="340"/>
    </location>
    <ligand>
        <name>substrate</name>
    </ligand>
</feature>
<evidence type="ECO:0000256" key="7">
    <source>
        <dbReference type="ARBA" id="ARBA00023004"/>
    </source>
</evidence>
<dbReference type="SFLD" id="SFLDF00407">
    <property type="entry name" value="phosphomethylpyrimidine_syntha"/>
    <property type="match status" value="1"/>
</dbReference>
<dbReference type="SFLD" id="SFLDG01114">
    <property type="entry name" value="phosphomethylpyrimidine_syntha"/>
    <property type="match status" value="1"/>
</dbReference>
<evidence type="ECO:0000256" key="5">
    <source>
        <dbReference type="ARBA" id="ARBA00022833"/>
    </source>
</evidence>
<dbReference type="PANTHER" id="PTHR30557:SF1">
    <property type="entry name" value="PHOSPHOMETHYLPYRIMIDINE SYNTHASE, CHLOROPLASTIC"/>
    <property type="match status" value="1"/>
</dbReference>
<evidence type="ECO:0000256" key="10">
    <source>
        <dbReference type="HAMAP-Rule" id="MF_00089"/>
    </source>
</evidence>
<dbReference type="GO" id="GO:0070284">
    <property type="term" value="F:phosphomethylpyrimidine synthase activity"/>
    <property type="evidence" value="ECO:0007669"/>
    <property type="project" value="UniProtKB-EC"/>
</dbReference>
<accession>A0A9X7P0I5</accession>
<dbReference type="EMBL" id="PUEV01000004">
    <property type="protein sequence ID" value="PQM54159.1"/>
    <property type="molecule type" value="Genomic_DNA"/>
</dbReference>
<evidence type="ECO:0000313" key="12">
    <source>
        <dbReference type="EMBL" id="PQM54159.1"/>
    </source>
</evidence>
<dbReference type="GO" id="GO:0008270">
    <property type="term" value="F:zinc ion binding"/>
    <property type="evidence" value="ECO:0007669"/>
    <property type="project" value="UniProtKB-UniRule"/>
</dbReference>
<keyword evidence="5 10" id="KW-0862">Zinc</keyword>
<dbReference type="NCBIfam" id="NF006763">
    <property type="entry name" value="PRK09284.1"/>
    <property type="match status" value="1"/>
</dbReference>
<feature type="binding site" evidence="10">
    <location>
        <begin position="301"/>
        <end position="304"/>
    </location>
    <ligand>
        <name>substrate</name>
    </ligand>
</feature>
<keyword evidence="7 10" id="KW-0408">Iron</keyword>
<evidence type="ECO:0000256" key="6">
    <source>
        <dbReference type="ARBA" id="ARBA00022977"/>
    </source>
</evidence>
<feature type="binding site" evidence="10">
    <location>
        <begin position="260"/>
        <end position="262"/>
    </location>
    <ligand>
        <name>substrate</name>
    </ligand>
</feature>
<comment type="cofactor">
    <cofactor evidence="10">
        <name>[4Fe-4S] cluster</name>
        <dbReference type="ChEBI" id="CHEBI:49883"/>
    </cofactor>
    <text evidence="10">Binds 1 [4Fe-4S] cluster per subunit. The cluster is coordinated with 3 cysteines and an exchangeable S-adenosyl-L-methionine.</text>
</comment>
<dbReference type="Gene3D" id="6.10.250.620">
    <property type="match status" value="1"/>
</dbReference>
<dbReference type="Gene3D" id="3.20.20.540">
    <property type="entry name" value="Radical SAM ThiC family, central domain"/>
    <property type="match status" value="1"/>
</dbReference>
<dbReference type="Pfam" id="PF01964">
    <property type="entry name" value="ThiC_Rad_SAM"/>
    <property type="match status" value="1"/>
</dbReference>